<dbReference type="Pfam" id="PF06733">
    <property type="entry name" value="DEAD_2"/>
    <property type="match status" value="1"/>
</dbReference>
<dbReference type="GO" id="GO:0003678">
    <property type="term" value="F:DNA helicase activity"/>
    <property type="evidence" value="ECO:0007669"/>
    <property type="project" value="InterPro"/>
</dbReference>
<proteinExistence type="predicted"/>
<dbReference type="GO" id="GO:0005634">
    <property type="term" value="C:nucleus"/>
    <property type="evidence" value="ECO:0007669"/>
    <property type="project" value="TreeGrafter"/>
</dbReference>
<dbReference type="GO" id="GO:0016818">
    <property type="term" value="F:hydrolase activity, acting on acid anhydrides, in phosphorus-containing anhydrides"/>
    <property type="evidence" value="ECO:0007669"/>
    <property type="project" value="InterPro"/>
</dbReference>
<keyword evidence="6" id="KW-1185">Reference proteome</keyword>
<dbReference type="InterPro" id="IPR027417">
    <property type="entry name" value="P-loop_NTPase"/>
</dbReference>
<dbReference type="AlphaFoldDB" id="A0A5E4AJS1"/>
<dbReference type="SMART" id="SM00488">
    <property type="entry name" value="DEXDc2"/>
    <property type="match status" value="1"/>
</dbReference>
<protein>
    <recommendedName>
        <fullName evidence="4">Helicase ATP-binding domain-containing protein</fullName>
    </recommendedName>
</protein>
<evidence type="ECO:0000259" key="4">
    <source>
        <dbReference type="PROSITE" id="PS51193"/>
    </source>
</evidence>
<dbReference type="Gene3D" id="3.40.50.300">
    <property type="entry name" value="P-loop containing nucleotide triphosphate hydrolases"/>
    <property type="match status" value="1"/>
</dbReference>
<evidence type="ECO:0000313" key="5">
    <source>
        <dbReference type="EMBL" id="VTJ56722.1"/>
    </source>
</evidence>
<evidence type="ECO:0000256" key="2">
    <source>
        <dbReference type="ARBA" id="ARBA00022801"/>
    </source>
</evidence>
<dbReference type="InterPro" id="IPR010614">
    <property type="entry name" value="RAD3-like_helicase_DEAD"/>
</dbReference>
<dbReference type="PROSITE" id="PS51193">
    <property type="entry name" value="HELICASE_ATP_BIND_2"/>
    <property type="match status" value="1"/>
</dbReference>
<dbReference type="Proteomes" id="UP000335636">
    <property type="component" value="Unassembled WGS sequence"/>
</dbReference>
<dbReference type="GO" id="GO:0070182">
    <property type="term" value="F:DNA polymerase binding"/>
    <property type="evidence" value="ECO:0007669"/>
    <property type="project" value="TreeGrafter"/>
</dbReference>
<dbReference type="GO" id="GO:0045910">
    <property type="term" value="P:negative regulation of DNA recombination"/>
    <property type="evidence" value="ECO:0007669"/>
    <property type="project" value="TreeGrafter"/>
</dbReference>
<dbReference type="InterPro" id="IPR006935">
    <property type="entry name" value="Helicase/UvrB_N"/>
</dbReference>
<dbReference type="GO" id="GO:0090657">
    <property type="term" value="P:telomeric loop disassembly"/>
    <property type="evidence" value="ECO:0007669"/>
    <property type="project" value="TreeGrafter"/>
</dbReference>
<dbReference type="Pfam" id="PF04851">
    <property type="entry name" value="ResIII"/>
    <property type="match status" value="1"/>
</dbReference>
<organism evidence="5 6">
    <name type="scientific">Marmota monax</name>
    <name type="common">Woodchuck</name>
    <dbReference type="NCBI Taxonomy" id="9995"/>
    <lineage>
        <taxon>Eukaryota</taxon>
        <taxon>Metazoa</taxon>
        <taxon>Chordata</taxon>
        <taxon>Craniata</taxon>
        <taxon>Vertebrata</taxon>
        <taxon>Euteleostomi</taxon>
        <taxon>Mammalia</taxon>
        <taxon>Eutheria</taxon>
        <taxon>Euarchontoglires</taxon>
        <taxon>Glires</taxon>
        <taxon>Rodentia</taxon>
        <taxon>Sciuromorpha</taxon>
        <taxon>Sciuridae</taxon>
        <taxon>Xerinae</taxon>
        <taxon>Marmotini</taxon>
        <taxon>Marmota</taxon>
    </lineage>
</organism>
<dbReference type="EMBL" id="CABDUW010000068">
    <property type="protein sequence ID" value="VTJ56722.1"/>
    <property type="molecule type" value="Genomic_DNA"/>
</dbReference>
<dbReference type="GO" id="GO:0003677">
    <property type="term" value="F:DNA binding"/>
    <property type="evidence" value="ECO:0007669"/>
    <property type="project" value="InterPro"/>
</dbReference>
<feature type="domain" description="Helicase ATP-binding" evidence="4">
    <location>
        <begin position="7"/>
        <end position="241"/>
    </location>
</feature>
<evidence type="ECO:0000313" key="6">
    <source>
        <dbReference type="Proteomes" id="UP000335636"/>
    </source>
</evidence>
<evidence type="ECO:0000256" key="3">
    <source>
        <dbReference type="ARBA" id="ARBA00022840"/>
    </source>
</evidence>
<keyword evidence="1" id="KW-0547">Nucleotide-binding</keyword>
<reference evidence="5" key="1">
    <citation type="submission" date="2019-04" db="EMBL/GenBank/DDBJ databases">
        <authorList>
            <person name="Alioto T."/>
            <person name="Alioto T."/>
        </authorList>
    </citation>
    <scope>NUCLEOTIDE SEQUENCE [LARGE SCALE GENOMIC DNA]</scope>
</reference>
<name>A0A5E4AJS1_MARMO</name>
<dbReference type="GO" id="GO:0005524">
    <property type="term" value="F:ATP binding"/>
    <property type="evidence" value="ECO:0007669"/>
    <property type="project" value="UniProtKB-KW"/>
</dbReference>
<sequence>MPKIVLNGVTVDFPFQPYQCQQEYMSKVLECLQKKVNGILESPTGTGKTLCLLCTTLAWREHLRDTISARKIAERVQGERFVGQDLSSWGNATAAEGDPIACYSDIPKIIYASRTHSQLTQVIGELRNTSYRPRVCVLGSREQLCIHPEVKKQESNHMQIHLCRKKVTSRSCHFYNNVDEKSLEQELATPILDIEDLVKSGSKHKSCVSGLSMGRMEAHEDQGSPGFALPTGLIPLPFPLG</sequence>
<dbReference type="GO" id="GO:1904430">
    <property type="term" value="P:negative regulation of t-circle formation"/>
    <property type="evidence" value="ECO:0007669"/>
    <property type="project" value="TreeGrafter"/>
</dbReference>
<dbReference type="GO" id="GO:0010569">
    <property type="term" value="P:regulation of double-strand break repair via homologous recombination"/>
    <property type="evidence" value="ECO:0007669"/>
    <property type="project" value="TreeGrafter"/>
</dbReference>
<keyword evidence="3" id="KW-0067">ATP-binding</keyword>
<dbReference type="InterPro" id="IPR014013">
    <property type="entry name" value="Helic_SF1/SF2_ATP-bd_DinG/Rad3"/>
</dbReference>
<gene>
    <name evidence="5" type="ORF">MONAX_5E009006</name>
</gene>
<accession>A0A5E4AJS1</accession>
<dbReference type="SUPFAM" id="SSF52540">
    <property type="entry name" value="P-loop containing nucleoside triphosphate hydrolases"/>
    <property type="match status" value="1"/>
</dbReference>
<dbReference type="PANTHER" id="PTHR11472">
    <property type="entry name" value="DNA REPAIR DEAD HELICASE RAD3/XP-D SUBFAMILY MEMBER"/>
    <property type="match status" value="1"/>
</dbReference>
<dbReference type="InterPro" id="IPR045028">
    <property type="entry name" value="DinG/Rad3-like"/>
</dbReference>
<comment type="caution">
    <text evidence="5">The sequence shown here is derived from an EMBL/GenBank/DDBJ whole genome shotgun (WGS) entry which is preliminary data.</text>
</comment>
<dbReference type="PANTHER" id="PTHR11472:SF34">
    <property type="entry name" value="REGULATOR OF TELOMERE ELONGATION HELICASE 1"/>
    <property type="match status" value="1"/>
</dbReference>
<evidence type="ECO:0000256" key="1">
    <source>
        <dbReference type="ARBA" id="ARBA00022741"/>
    </source>
</evidence>
<dbReference type="InterPro" id="IPR006554">
    <property type="entry name" value="Helicase-like_DEXD_c2"/>
</dbReference>
<keyword evidence="2" id="KW-0378">Hydrolase</keyword>